<dbReference type="Proteomes" id="UP000054630">
    <property type="component" value="Unassembled WGS sequence"/>
</dbReference>
<reference evidence="1 2" key="1">
    <citation type="submission" date="2015-01" db="EMBL/GenBank/DDBJ databases">
        <title>Evolution of Trichinella species and genotypes.</title>
        <authorList>
            <person name="Korhonen P.K."/>
            <person name="Edoardo P."/>
            <person name="Giuseppe L.R."/>
            <person name="Gasser R.B."/>
        </authorList>
    </citation>
    <scope>NUCLEOTIDE SEQUENCE [LARGE SCALE GENOMIC DNA]</scope>
    <source>
        <strain evidence="1">ISS37</strain>
    </source>
</reference>
<proteinExistence type="predicted"/>
<evidence type="ECO:0000313" key="1">
    <source>
        <dbReference type="EMBL" id="KRX11564.1"/>
    </source>
</evidence>
<keyword evidence="2" id="KW-1185">Reference proteome</keyword>
<evidence type="ECO:0000313" key="2">
    <source>
        <dbReference type="Proteomes" id="UP000054630"/>
    </source>
</evidence>
<name>A0A0V0RAQ4_9BILA</name>
<sequence length="36" mass="4385">LRSLACHGYFYTSVAVRRFAFRRKFNRVVSFRSRET</sequence>
<protein>
    <submittedName>
        <fullName evidence="1">Uncharacterized protein</fullName>
    </submittedName>
</protein>
<dbReference type="AlphaFoldDB" id="A0A0V0RAQ4"/>
<feature type="non-terminal residue" evidence="1">
    <location>
        <position position="36"/>
    </location>
</feature>
<accession>A0A0V0RAQ4</accession>
<dbReference type="EMBL" id="JYDL01001915">
    <property type="protein sequence ID" value="KRX11564.1"/>
    <property type="molecule type" value="Genomic_DNA"/>
</dbReference>
<gene>
    <name evidence="1" type="ORF">T07_593</name>
</gene>
<organism evidence="1 2">
    <name type="scientific">Trichinella nelsoni</name>
    <dbReference type="NCBI Taxonomy" id="6336"/>
    <lineage>
        <taxon>Eukaryota</taxon>
        <taxon>Metazoa</taxon>
        <taxon>Ecdysozoa</taxon>
        <taxon>Nematoda</taxon>
        <taxon>Enoplea</taxon>
        <taxon>Dorylaimia</taxon>
        <taxon>Trichinellida</taxon>
        <taxon>Trichinellidae</taxon>
        <taxon>Trichinella</taxon>
    </lineage>
</organism>
<comment type="caution">
    <text evidence="1">The sequence shown here is derived from an EMBL/GenBank/DDBJ whole genome shotgun (WGS) entry which is preliminary data.</text>
</comment>
<feature type="non-terminal residue" evidence="1">
    <location>
        <position position="1"/>
    </location>
</feature>